<sequence>MRKPTDDDAELLLRLYEIRRDPELRRARKWFLAEFEPTGWSDIKARYLSHSDEDRWFRQTISYWEMVAAIVNRGLLHPELFFDHTGEDIVTWKKCLPWIEDARKDIRPTYLYQFERMVADHEAYRARINAAFLARRRRARGARAAGGRPRGRG</sequence>
<reference evidence="1" key="1">
    <citation type="journal article" date="2020" name="mSystems">
        <title>Genome- and Community-Level Interaction Insights into Carbon Utilization and Element Cycling Functions of Hydrothermarchaeota in Hydrothermal Sediment.</title>
        <authorList>
            <person name="Zhou Z."/>
            <person name="Liu Y."/>
            <person name="Xu W."/>
            <person name="Pan J."/>
            <person name="Luo Z.H."/>
            <person name="Li M."/>
        </authorList>
    </citation>
    <scope>NUCLEOTIDE SEQUENCE [LARGE SCALE GENOMIC DNA]</scope>
    <source>
        <strain evidence="1">SpSt-381</strain>
    </source>
</reference>
<name>A0A832HYM4_UNCEI</name>
<accession>A0A832HYM4</accession>
<gene>
    <name evidence="1" type="ORF">ENR23_00290</name>
</gene>
<protein>
    <submittedName>
        <fullName evidence="1">Uncharacterized protein</fullName>
    </submittedName>
</protein>
<proteinExistence type="predicted"/>
<dbReference type="EMBL" id="DSQF01000002">
    <property type="protein sequence ID" value="HGZ41867.1"/>
    <property type="molecule type" value="Genomic_DNA"/>
</dbReference>
<dbReference type="AlphaFoldDB" id="A0A832HYM4"/>
<dbReference type="Pfam" id="PF15956">
    <property type="entry name" value="DUF4760"/>
    <property type="match status" value="1"/>
</dbReference>
<comment type="caution">
    <text evidence="1">The sequence shown here is derived from an EMBL/GenBank/DDBJ whole genome shotgun (WGS) entry which is preliminary data.</text>
</comment>
<organism evidence="1">
    <name type="scientific">Eiseniibacteriota bacterium</name>
    <dbReference type="NCBI Taxonomy" id="2212470"/>
    <lineage>
        <taxon>Bacteria</taxon>
        <taxon>Candidatus Eiseniibacteriota</taxon>
    </lineage>
</organism>
<dbReference type="InterPro" id="IPR031876">
    <property type="entry name" value="DUF4760"/>
</dbReference>
<evidence type="ECO:0000313" key="1">
    <source>
        <dbReference type="EMBL" id="HGZ41867.1"/>
    </source>
</evidence>